<keyword evidence="2" id="KW-1185">Reference proteome</keyword>
<reference evidence="1" key="1">
    <citation type="submission" date="2022-04" db="EMBL/GenBank/DDBJ databases">
        <title>Carnegiea gigantea Genome sequencing and assembly v2.</title>
        <authorList>
            <person name="Copetti D."/>
            <person name="Sanderson M.J."/>
            <person name="Burquez A."/>
            <person name="Wojciechowski M.F."/>
        </authorList>
    </citation>
    <scope>NUCLEOTIDE SEQUENCE</scope>
    <source>
        <strain evidence="1">SGP5-SGP5p</strain>
        <tissue evidence="1">Aerial part</tissue>
    </source>
</reference>
<dbReference type="Proteomes" id="UP001153076">
    <property type="component" value="Unassembled WGS sequence"/>
</dbReference>
<accession>A0A9Q1KDJ6</accession>
<gene>
    <name evidence="1" type="ORF">Cgig2_015507</name>
</gene>
<dbReference type="AlphaFoldDB" id="A0A9Q1KDJ6"/>
<comment type="caution">
    <text evidence="1">The sequence shown here is derived from an EMBL/GenBank/DDBJ whole genome shotgun (WGS) entry which is preliminary data.</text>
</comment>
<dbReference type="EMBL" id="JAKOGI010000145">
    <property type="protein sequence ID" value="KAJ8442166.1"/>
    <property type="molecule type" value="Genomic_DNA"/>
</dbReference>
<protein>
    <submittedName>
        <fullName evidence="1">Uncharacterized protein</fullName>
    </submittedName>
</protein>
<evidence type="ECO:0000313" key="1">
    <source>
        <dbReference type="EMBL" id="KAJ8442166.1"/>
    </source>
</evidence>
<organism evidence="1 2">
    <name type="scientific">Carnegiea gigantea</name>
    <dbReference type="NCBI Taxonomy" id="171969"/>
    <lineage>
        <taxon>Eukaryota</taxon>
        <taxon>Viridiplantae</taxon>
        <taxon>Streptophyta</taxon>
        <taxon>Embryophyta</taxon>
        <taxon>Tracheophyta</taxon>
        <taxon>Spermatophyta</taxon>
        <taxon>Magnoliopsida</taxon>
        <taxon>eudicotyledons</taxon>
        <taxon>Gunneridae</taxon>
        <taxon>Pentapetalae</taxon>
        <taxon>Caryophyllales</taxon>
        <taxon>Cactineae</taxon>
        <taxon>Cactaceae</taxon>
        <taxon>Cactoideae</taxon>
        <taxon>Echinocereeae</taxon>
        <taxon>Carnegiea</taxon>
    </lineage>
</organism>
<name>A0A9Q1KDJ6_9CARY</name>
<evidence type="ECO:0000313" key="2">
    <source>
        <dbReference type="Proteomes" id="UP001153076"/>
    </source>
</evidence>
<sequence>MVFRRKTEEKKIPNCGTTTYLVGMGKKKVLVFSPLPAVSHETLAMVTDTNTMYEATQYNTCVKSSPHGDILGWNFQWCGQCFVEDLVEMDIGGIPLQVPSNVGVSSQWLLVRGGPVSVAQSSQHRPPPPQPLKRKSYQIVTLSSGIPGSTFLPVWAASDAMRKKGNVTVLLLNNKQLGSLTLQIKDNQFLDSL</sequence>
<proteinExistence type="predicted"/>